<proteinExistence type="inferred from homology"/>
<feature type="domain" description="Tryptophan synthase beta chain-like PALP" evidence="4">
    <location>
        <begin position="27"/>
        <end position="345"/>
    </location>
</feature>
<evidence type="ECO:0000256" key="3">
    <source>
        <dbReference type="ARBA" id="ARBA00022898"/>
    </source>
</evidence>
<comment type="caution">
    <text evidence="5">The sequence shown here is derived from an EMBL/GenBank/DDBJ whole genome shotgun (WGS) entry which is preliminary data.</text>
</comment>
<dbReference type="InterPro" id="IPR036052">
    <property type="entry name" value="TrpB-like_PALP_sf"/>
</dbReference>
<reference evidence="5" key="1">
    <citation type="submission" date="2023-10" db="EMBL/GenBank/DDBJ databases">
        <authorList>
            <person name="Chen Y."/>
            <person name="Shah S."/>
            <person name="Dougan E. K."/>
            <person name="Thang M."/>
            <person name="Chan C."/>
        </authorList>
    </citation>
    <scope>NUCLEOTIDE SEQUENCE [LARGE SCALE GENOMIC DNA]</scope>
</reference>
<keyword evidence="3" id="KW-0663">Pyridoxal phosphate</keyword>
<accession>A0ABN9RPY4</accession>
<dbReference type="PANTHER" id="PTHR43780">
    <property type="entry name" value="1-AMINOCYCLOPROPANE-1-CARBOXYLATE DEAMINASE-RELATED"/>
    <property type="match status" value="1"/>
</dbReference>
<dbReference type="EMBL" id="CAUYUJ010007535">
    <property type="protein sequence ID" value="CAK0821091.1"/>
    <property type="molecule type" value="Genomic_DNA"/>
</dbReference>
<dbReference type="Proteomes" id="UP001189429">
    <property type="component" value="Unassembled WGS sequence"/>
</dbReference>
<comment type="cofactor">
    <cofactor evidence="1">
        <name>pyridoxal 5'-phosphate</name>
        <dbReference type="ChEBI" id="CHEBI:597326"/>
    </cofactor>
</comment>
<dbReference type="SUPFAM" id="SSF53686">
    <property type="entry name" value="Tryptophan synthase beta subunit-like PLP-dependent enzymes"/>
    <property type="match status" value="1"/>
</dbReference>
<dbReference type="PANTHER" id="PTHR43780:SF2">
    <property type="entry name" value="1-AMINOCYCLOPROPANE-1-CARBOXYLATE DEAMINASE-RELATED"/>
    <property type="match status" value="1"/>
</dbReference>
<evidence type="ECO:0000313" key="6">
    <source>
        <dbReference type="Proteomes" id="UP001189429"/>
    </source>
</evidence>
<evidence type="ECO:0000259" key="4">
    <source>
        <dbReference type="Pfam" id="PF00291"/>
    </source>
</evidence>
<feature type="non-terminal residue" evidence="5">
    <location>
        <position position="404"/>
    </location>
</feature>
<dbReference type="InterPro" id="IPR027278">
    <property type="entry name" value="ACCD_DCysDesulf"/>
</dbReference>
<dbReference type="PIRSF" id="PIRSF006278">
    <property type="entry name" value="ACCD_DCysDesulf"/>
    <property type="match status" value="1"/>
</dbReference>
<evidence type="ECO:0000256" key="2">
    <source>
        <dbReference type="ARBA" id="ARBA00008639"/>
    </source>
</evidence>
<gene>
    <name evidence="5" type="ORF">PCOR1329_LOCUS22514</name>
</gene>
<evidence type="ECO:0000256" key="1">
    <source>
        <dbReference type="ARBA" id="ARBA00001933"/>
    </source>
</evidence>
<evidence type="ECO:0000313" key="5">
    <source>
        <dbReference type="EMBL" id="CAK0821091.1"/>
    </source>
</evidence>
<dbReference type="Gene3D" id="3.40.50.1100">
    <property type="match status" value="2"/>
</dbReference>
<sequence>MELLRRVGYTAPSWASHLRAPEHGRVLLGHLPTPLMPWACPALRDLDVQWSLKRDDISGVELSGNKVRKLEFLMAEALGTGCDCVVTVGGQQSNHCRATAAAARLVGLEPHLVLVVKTGKEDTDPGMEGNLLAARMLGARLHICAAADYYRCGGDLAAMDRLNEAAAEQLRAEGRRPYVVPVGGTAPLATWGYLSAVDELQQQLGSLAGQRPVDHVVFAAGTGGTAAGLALGARLAGLGAQMHAVNVQHSPDDFFPVIDREAQALGSAPASEGTARDWLSIHDGSGSGYAVTTPDELGFIRDVGFESGVVLDHVYTGKALYHFCRHARDHPERFRGKHILFWHTGGLPGLAAKAQELAAVLPPDRTRRLRLPPAEAARPALKSRAALLRSWRTAPRELPPARRE</sequence>
<dbReference type="InterPro" id="IPR001926">
    <property type="entry name" value="TrpB-like_PALP"/>
</dbReference>
<name>A0ABN9RPY4_9DINO</name>
<comment type="similarity">
    <text evidence="2">Belongs to the ACC deaminase/D-cysteine desulfhydrase family.</text>
</comment>
<keyword evidence="6" id="KW-1185">Reference proteome</keyword>
<protein>
    <recommendedName>
        <fullName evidence="4">Tryptophan synthase beta chain-like PALP domain-containing protein</fullName>
    </recommendedName>
</protein>
<organism evidence="5 6">
    <name type="scientific">Prorocentrum cordatum</name>
    <dbReference type="NCBI Taxonomy" id="2364126"/>
    <lineage>
        <taxon>Eukaryota</taxon>
        <taxon>Sar</taxon>
        <taxon>Alveolata</taxon>
        <taxon>Dinophyceae</taxon>
        <taxon>Prorocentrales</taxon>
        <taxon>Prorocentraceae</taxon>
        <taxon>Prorocentrum</taxon>
    </lineage>
</organism>
<dbReference type="Pfam" id="PF00291">
    <property type="entry name" value="PALP"/>
    <property type="match status" value="1"/>
</dbReference>